<keyword evidence="1" id="KW-0472">Membrane</keyword>
<keyword evidence="3" id="KW-1185">Reference proteome</keyword>
<name>A0A5C3Q4T6_9AGAR</name>
<accession>A0A5C3Q4T6</accession>
<feature type="transmembrane region" description="Helical" evidence="1">
    <location>
        <begin position="46"/>
        <end position="68"/>
    </location>
</feature>
<feature type="non-terminal residue" evidence="2">
    <location>
        <position position="1"/>
    </location>
</feature>
<keyword evidence="1" id="KW-1133">Transmembrane helix</keyword>
<sequence length="93" mass="9725">PIATLHAGISFVTIAPAAIVHPCPIVTPGRITVCPPIQQSSPIVTGFANSIFSLLLFTSVSCVAAKMLTFGPSITRSPIVTMAQSSMQRLKFA</sequence>
<protein>
    <submittedName>
        <fullName evidence="2">Uncharacterized protein</fullName>
    </submittedName>
</protein>
<organism evidence="2 3">
    <name type="scientific">Pterulicium gracile</name>
    <dbReference type="NCBI Taxonomy" id="1884261"/>
    <lineage>
        <taxon>Eukaryota</taxon>
        <taxon>Fungi</taxon>
        <taxon>Dikarya</taxon>
        <taxon>Basidiomycota</taxon>
        <taxon>Agaricomycotina</taxon>
        <taxon>Agaricomycetes</taxon>
        <taxon>Agaricomycetidae</taxon>
        <taxon>Agaricales</taxon>
        <taxon>Pleurotineae</taxon>
        <taxon>Pterulaceae</taxon>
        <taxon>Pterulicium</taxon>
    </lineage>
</organism>
<evidence type="ECO:0000313" key="3">
    <source>
        <dbReference type="Proteomes" id="UP000305067"/>
    </source>
</evidence>
<dbReference type="EMBL" id="ML178905">
    <property type="protein sequence ID" value="TFK95208.1"/>
    <property type="molecule type" value="Genomic_DNA"/>
</dbReference>
<dbReference type="AlphaFoldDB" id="A0A5C3Q4T6"/>
<evidence type="ECO:0000313" key="2">
    <source>
        <dbReference type="EMBL" id="TFK95208.1"/>
    </source>
</evidence>
<reference evidence="2 3" key="1">
    <citation type="journal article" date="2019" name="Nat. Ecol. Evol.">
        <title>Megaphylogeny resolves global patterns of mushroom evolution.</title>
        <authorList>
            <person name="Varga T."/>
            <person name="Krizsan K."/>
            <person name="Foldi C."/>
            <person name="Dima B."/>
            <person name="Sanchez-Garcia M."/>
            <person name="Sanchez-Ramirez S."/>
            <person name="Szollosi G.J."/>
            <person name="Szarkandi J.G."/>
            <person name="Papp V."/>
            <person name="Albert L."/>
            <person name="Andreopoulos W."/>
            <person name="Angelini C."/>
            <person name="Antonin V."/>
            <person name="Barry K.W."/>
            <person name="Bougher N.L."/>
            <person name="Buchanan P."/>
            <person name="Buyck B."/>
            <person name="Bense V."/>
            <person name="Catcheside P."/>
            <person name="Chovatia M."/>
            <person name="Cooper J."/>
            <person name="Damon W."/>
            <person name="Desjardin D."/>
            <person name="Finy P."/>
            <person name="Geml J."/>
            <person name="Haridas S."/>
            <person name="Hughes K."/>
            <person name="Justo A."/>
            <person name="Karasinski D."/>
            <person name="Kautmanova I."/>
            <person name="Kiss B."/>
            <person name="Kocsube S."/>
            <person name="Kotiranta H."/>
            <person name="LaButti K.M."/>
            <person name="Lechner B.E."/>
            <person name="Liimatainen K."/>
            <person name="Lipzen A."/>
            <person name="Lukacs Z."/>
            <person name="Mihaltcheva S."/>
            <person name="Morgado L.N."/>
            <person name="Niskanen T."/>
            <person name="Noordeloos M.E."/>
            <person name="Ohm R.A."/>
            <person name="Ortiz-Santana B."/>
            <person name="Ovrebo C."/>
            <person name="Racz N."/>
            <person name="Riley R."/>
            <person name="Savchenko A."/>
            <person name="Shiryaev A."/>
            <person name="Soop K."/>
            <person name="Spirin V."/>
            <person name="Szebenyi C."/>
            <person name="Tomsovsky M."/>
            <person name="Tulloss R.E."/>
            <person name="Uehling J."/>
            <person name="Grigoriev I.V."/>
            <person name="Vagvolgyi C."/>
            <person name="Papp T."/>
            <person name="Martin F.M."/>
            <person name="Miettinen O."/>
            <person name="Hibbett D.S."/>
            <person name="Nagy L.G."/>
        </authorList>
    </citation>
    <scope>NUCLEOTIDE SEQUENCE [LARGE SCALE GENOMIC DNA]</scope>
    <source>
        <strain evidence="2 3">CBS 309.79</strain>
    </source>
</reference>
<evidence type="ECO:0000256" key="1">
    <source>
        <dbReference type="SAM" id="Phobius"/>
    </source>
</evidence>
<dbReference type="OrthoDB" id="2885069at2759"/>
<dbReference type="Proteomes" id="UP000305067">
    <property type="component" value="Unassembled WGS sequence"/>
</dbReference>
<keyword evidence="1" id="KW-0812">Transmembrane</keyword>
<proteinExistence type="predicted"/>
<gene>
    <name evidence="2" type="ORF">BDV98DRAFT_518227</name>
</gene>